<dbReference type="InterPro" id="IPR051408">
    <property type="entry name" value="Phosphate_transprt_permease"/>
</dbReference>
<accession>T1AA82</accession>
<dbReference type="PROSITE" id="PS50928">
    <property type="entry name" value="ABC_TM1"/>
    <property type="match status" value="1"/>
</dbReference>
<dbReference type="PANTHER" id="PTHR42922:SF1">
    <property type="entry name" value="PHOSPHATE TRANSPORT SYSTEM PERMEASE PROTEIN PSTA"/>
    <property type="match status" value="1"/>
</dbReference>
<evidence type="ECO:0000256" key="3">
    <source>
        <dbReference type="ARBA" id="ARBA00022448"/>
    </source>
</evidence>
<dbReference type="CDD" id="cd06261">
    <property type="entry name" value="TM_PBP2"/>
    <property type="match status" value="1"/>
</dbReference>
<keyword evidence="3" id="KW-0813">Transport</keyword>
<evidence type="ECO:0000256" key="7">
    <source>
        <dbReference type="ARBA" id="ARBA00022989"/>
    </source>
</evidence>
<feature type="transmembrane region" description="Helical" evidence="9">
    <location>
        <begin position="67"/>
        <end position="93"/>
    </location>
</feature>
<comment type="caution">
    <text evidence="11">The sequence shown here is derived from an EMBL/GenBank/DDBJ whole genome shotgun (WGS) entry which is preliminary data.</text>
</comment>
<keyword evidence="8 9" id="KW-0472">Membrane</keyword>
<evidence type="ECO:0000256" key="8">
    <source>
        <dbReference type="ARBA" id="ARBA00023136"/>
    </source>
</evidence>
<dbReference type="PANTHER" id="PTHR42922">
    <property type="entry name" value="PHOSPHATE TRANSPORT SYSTEM PERMEASE PROTEIN PSTA"/>
    <property type="match status" value="1"/>
</dbReference>
<dbReference type="GO" id="GO:0005315">
    <property type="term" value="F:phosphate transmembrane transporter activity"/>
    <property type="evidence" value="ECO:0007669"/>
    <property type="project" value="InterPro"/>
</dbReference>
<evidence type="ECO:0000256" key="2">
    <source>
        <dbReference type="ARBA" id="ARBA00007069"/>
    </source>
</evidence>
<feature type="transmembrane region" description="Helical" evidence="9">
    <location>
        <begin position="134"/>
        <end position="154"/>
    </location>
</feature>
<comment type="subcellular location">
    <subcellularLocation>
        <location evidence="1">Cell membrane</location>
        <topology evidence="1">Multi-pass membrane protein</topology>
    </subcellularLocation>
</comment>
<evidence type="ECO:0000256" key="1">
    <source>
        <dbReference type="ARBA" id="ARBA00004651"/>
    </source>
</evidence>
<dbReference type="Pfam" id="PF00528">
    <property type="entry name" value="BPD_transp_1"/>
    <property type="match status" value="1"/>
</dbReference>
<reference evidence="11" key="1">
    <citation type="submission" date="2013-08" db="EMBL/GenBank/DDBJ databases">
        <authorList>
            <person name="Mendez C."/>
            <person name="Richter M."/>
            <person name="Ferrer M."/>
            <person name="Sanchez J."/>
        </authorList>
    </citation>
    <scope>NUCLEOTIDE SEQUENCE</scope>
</reference>
<keyword evidence="7 9" id="KW-1133">Transmembrane helix</keyword>
<dbReference type="EMBL" id="AUZY01005722">
    <property type="protein sequence ID" value="EQD57576.1"/>
    <property type="molecule type" value="Genomic_DNA"/>
</dbReference>
<dbReference type="InterPro" id="IPR005672">
    <property type="entry name" value="Phosphate_PstA"/>
</dbReference>
<dbReference type="AlphaFoldDB" id="T1AA82"/>
<gene>
    <name evidence="11" type="ORF">B1B_08728</name>
</gene>
<feature type="transmembrane region" description="Helical" evidence="9">
    <location>
        <begin position="253"/>
        <end position="277"/>
    </location>
</feature>
<evidence type="ECO:0000313" key="11">
    <source>
        <dbReference type="EMBL" id="EQD57576.1"/>
    </source>
</evidence>
<feature type="transmembrane region" description="Helical" evidence="9">
    <location>
        <begin position="21"/>
        <end position="42"/>
    </location>
</feature>
<dbReference type="NCBIfam" id="TIGR00974">
    <property type="entry name" value="3a0107s02c"/>
    <property type="match status" value="1"/>
</dbReference>
<proteinExistence type="inferred from homology"/>
<keyword evidence="4" id="KW-1003">Cell membrane</keyword>
<keyword evidence="5" id="KW-0592">Phosphate transport</keyword>
<dbReference type="Gene3D" id="1.10.3720.10">
    <property type="entry name" value="MetI-like"/>
    <property type="match status" value="1"/>
</dbReference>
<dbReference type="InterPro" id="IPR000515">
    <property type="entry name" value="MetI-like"/>
</dbReference>
<evidence type="ECO:0000256" key="6">
    <source>
        <dbReference type="ARBA" id="ARBA00022692"/>
    </source>
</evidence>
<sequence>MIATRSWIRWRRFKSALGWTLSGAAFLALAVAMIQILFYVFAKGFKSLSFKLFAENTIGVGGGLKNAILGTLLLSGTAMILAALVGVAAGLYLSEYGEGRMASLTRFLSDVLVGVPSIVLGFVGYVTLTVWLKWRFSLAAGAITLAVLMLPYIVRSTELALRRVASGIRESAYALGCRDHQVVFKVLLKAAAPGIGTGILLALAISAGETAPLLYTAGWSNYGWSGRLIHEPVAYLTYVIWSFIGEPFHSAHALAYAAAFLITALILLINLIARLLIATSPHGNR</sequence>
<evidence type="ECO:0000256" key="4">
    <source>
        <dbReference type="ARBA" id="ARBA00022475"/>
    </source>
</evidence>
<evidence type="ECO:0000256" key="9">
    <source>
        <dbReference type="SAM" id="Phobius"/>
    </source>
</evidence>
<evidence type="ECO:0000256" key="5">
    <source>
        <dbReference type="ARBA" id="ARBA00022592"/>
    </source>
</evidence>
<protein>
    <submittedName>
        <fullName evidence="11">Phosphate ABC transporter, inner membrane subunit PstA</fullName>
    </submittedName>
</protein>
<evidence type="ECO:0000259" key="10">
    <source>
        <dbReference type="PROSITE" id="PS50928"/>
    </source>
</evidence>
<dbReference type="InterPro" id="IPR035906">
    <property type="entry name" value="MetI-like_sf"/>
</dbReference>
<keyword evidence="6 9" id="KW-0812">Transmembrane</keyword>
<organism evidence="11">
    <name type="scientific">mine drainage metagenome</name>
    <dbReference type="NCBI Taxonomy" id="410659"/>
    <lineage>
        <taxon>unclassified sequences</taxon>
        <taxon>metagenomes</taxon>
        <taxon>ecological metagenomes</taxon>
    </lineage>
</organism>
<feature type="transmembrane region" description="Helical" evidence="9">
    <location>
        <begin position="186"/>
        <end position="205"/>
    </location>
</feature>
<name>T1AA82_9ZZZZ</name>
<reference evidence="11" key="2">
    <citation type="journal article" date="2014" name="ISME J.">
        <title>Microbial stratification in low pH oxic and suboxic macroscopic growths along an acid mine drainage.</title>
        <authorList>
            <person name="Mendez-Garcia C."/>
            <person name="Mesa V."/>
            <person name="Sprenger R.R."/>
            <person name="Richter M."/>
            <person name="Diez M.S."/>
            <person name="Solano J."/>
            <person name="Bargiela R."/>
            <person name="Golyshina O.V."/>
            <person name="Manteca A."/>
            <person name="Ramos J.L."/>
            <person name="Gallego J.R."/>
            <person name="Llorente I."/>
            <person name="Martins Dos Santos V.A."/>
            <person name="Jensen O.N."/>
            <person name="Pelaez A.I."/>
            <person name="Sanchez J."/>
            <person name="Ferrer M."/>
        </authorList>
    </citation>
    <scope>NUCLEOTIDE SEQUENCE</scope>
</reference>
<dbReference type="GO" id="GO:0035435">
    <property type="term" value="P:phosphate ion transmembrane transport"/>
    <property type="evidence" value="ECO:0007669"/>
    <property type="project" value="InterPro"/>
</dbReference>
<dbReference type="SUPFAM" id="SSF161098">
    <property type="entry name" value="MetI-like"/>
    <property type="match status" value="1"/>
</dbReference>
<feature type="domain" description="ABC transmembrane type-1" evidence="10">
    <location>
        <begin position="68"/>
        <end position="273"/>
    </location>
</feature>
<feature type="transmembrane region" description="Helical" evidence="9">
    <location>
        <begin position="105"/>
        <end position="128"/>
    </location>
</feature>
<comment type="similarity">
    <text evidence="2">Belongs to the binding-protein-dependent transport system permease family. CysTW subfamily.</text>
</comment>
<dbReference type="GO" id="GO:0005886">
    <property type="term" value="C:plasma membrane"/>
    <property type="evidence" value="ECO:0007669"/>
    <property type="project" value="UniProtKB-SubCell"/>
</dbReference>